<dbReference type="GO" id="GO:0006284">
    <property type="term" value="P:base-excision repair"/>
    <property type="evidence" value="ECO:0007669"/>
    <property type="project" value="InterPro"/>
</dbReference>
<keyword evidence="8" id="KW-0411">Iron-sulfur</keyword>
<evidence type="ECO:0000256" key="10">
    <source>
        <dbReference type="ARBA" id="ARBA00023295"/>
    </source>
</evidence>
<keyword evidence="13" id="KW-1185">Reference proteome</keyword>
<keyword evidence="5" id="KW-0227">DNA damage</keyword>
<evidence type="ECO:0000256" key="9">
    <source>
        <dbReference type="ARBA" id="ARBA00023204"/>
    </source>
</evidence>
<proteinExistence type="inferred from homology"/>
<dbReference type="SMART" id="SM00478">
    <property type="entry name" value="ENDO3c"/>
    <property type="match status" value="1"/>
</dbReference>
<dbReference type="CDD" id="cd00056">
    <property type="entry name" value="ENDO3c"/>
    <property type="match status" value="1"/>
</dbReference>
<dbReference type="PANTHER" id="PTHR42944:SF1">
    <property type="entry name" value="ADENINE DNA GLYCOSYLASE"/>
    <property type="match status" value="1"/>
</dbReference>
<dbReference type="InterPro" id="IPR011257">
    <property type="entry name" value="DNA_glycosylase"/>
</dbReference>
<comment type="cofactor">
    <cofactor evidence="1">
        <name>[4Fe-4S] cluster</name>
        <dbReference type="ChEBI" id="CHEBI:49883"/>
    </cofactor>
</comment>
<keyword evidence="12" id="KW-0238">DNA-binding</keyword>
<evidence type="ECO:0000256" key="4">
    <source>
        <dbReference type="ARBA" id="ARBA00022723"/>
    </source>
</evidence>
<dbReference type="InterPro" id="IPR023170">
    <property type="entry name" value="HhH_base_excis_C"/>
</dbReference>
<evidence type="ECO:0000256" key="2">
    <source>
        <dbReference type="ARBA" id="ARBA00002933"/>
    </source>
</evidence>
<evidence type="ECO:0000256" key="1">
    <source>
        <dbReference type="ARBA" id="ARBA00001966"/>
    </source>
</evidence>
<evidence type="ECO:0000313" key="13">
    <source>
        <dbReference type="Proteomes" id="UP000534783"/>
    </source>
</evidence>
<dbReference type="Gene3D" id="1.10.340.30">
    <property type="entry name" value="Hypothetical protein, domain 2"/>
    <property type="match status" value="1"/>
</dbReference>
<dbReference type="Proteomes" id="UP000534783">
    <property type="component" value="Unassembled WGS sequence"/>
</dbReference>
<name>A0A7X6DQ52_9BACT</name>
<evidence type="ECO:0000313" key="12">
    <source>
        <dbReference type="EMBL" id="NKE71338.1"/>
    </source>
</evidence>
<dbReference type="PANTHER" id="PTHR42944">
    <property type="entry name" value="ADENINE DNA GLYCOSYLASE"/>
    <property type="match status" value="1"/>
</dbReference>
<dbReference type="AlphaFoldDB" id="A0A7X6DQ52"/>
<keyword evidence="9" id="KW-0234">DNA repair</keyword>
<evidence type="ECO:0000259" key="11">
    <source>
        <dbReference type="SMART" id="SM00478"/>
    </source>
</evidence>
<keyword evidence="6" id="KW-0378">Hydrolase</keyword>
<dbReference type="Pfam" id="PF00730">
    <property type="entry name" value="HhH-GPD"/>
    <property type="match status" value="1"/>
</dbReference>
<organism evidence="12 13">
    <name type="scientific">Candidatus Manganitrophus noduliformans</name>
    <dbReference type="NCBI Taxonomy" id="2606439"/>
    <lineage>
        <taxon>Bacteria</taxon>
        <taxon>Pseudomonadati</taxon>
        <taxon>Nitrospirota</taxon>
        <taxon>Nitrospiria</taxon>
        <taxon>Candidatus Troglogloeales</taxon>
        <taxon>Candidatus Manganitrophaceae</taxon>
        <taxon>Candidatus Manganitrophus</taxon>
    </lineage>
</organism>
<gene>
    <name evidence="12" type="ORF">MNODULE_11370</name>
</gene>
<comment type="similarity">
    <text evidence="3">Belongs to the Nth/MutY family.</text>
</comment>
<dbReference type="GO" id="GO:0051536">
    <property type="term" value="F:iron-sulfur cluster binding"/>
    <property type="evidence" value="ECO:0007669"/>
    <property type="project" value="UniProtKB-KW"/>
</dbReference>
<dbReference type="SUPFAM" id="SSF48150">
    <property type="entry name" value="DNA-glycosylase"/>
    <property type="match status" value="1"/>
</dbReference>
<dbReference type="GO" id="GO:0000701">
    <property type="term" value="F:purine-specific mismatch base pair DNA N-glycosylase activity"/>
    <property type="evidence" value="ECO:0007669"/>
    <property type="project" value="TreeGrafter"/>
</dbReference>
<evidence type="ECO:0000256" key="8">
    <source>
        <dbReference type="ARBA" id="ARBA00023014"/>
    </source>
</evidence>
<dbReference type="GO" id="GO:0046872">
    <property type="term" value="F:metal ion binding"/>
    <property type="evidence" value="ECO:0007669"/>
    <property type="project" value="UniProtKB-KW"/>
</dbReference>
<accession>A0A7X6DQ52</accession>
<keyword evidence="10" id="KW-0326">Glycosidase</keyword>
<evidence type="ECO:0000256" key="7">
    <source>
        <dbReference type="ARBA" id="ARBA00023004"/>
    </source>
</evidence>
<dbReference type="EMBL" id="VTOW01000002">
    <property type="protein sequence ID" value="NKE71338.1"/>
    <property type="molecule type" value="Genomic_DNA"/>
</dbReference>
<dbReference type="GO" id="GO:0034039">
    <property type="term" value="F:8-oxo-7,8-dihydroguanine DNA N-glycosylase activity"/>
    <property type="evidence" value="ECO:0007669"/>
    <property type="project" value="TreeGrafter"/>
</dbReference>
<comment type="function">
    <text evidence="2">Adenine glycosylase active on G-A mispairs. MutY also corrects error-prone DNA synthesis past GO lesions which are due to the oxidatively damaged form of guanine: 7,8-dihydro-8-oxoguanine (8-oxo-dGTP).</text>
</comment>
<comment type="caution">
    <text evidence="12">The sequence shown here is derived from an EMBL/GenBank/DDBJ whole genome shotgun (WGS) entry which is preliminary data.</text>
</comment>
<dbReference type="Gene3D" id="1.10.1670.10">
    <property type="entry name" value="Helix-hairpin-Helix base-excision DNA repair enzymes (C-terminal)"/>
    <property type="match status" value="1"/>
</dbReference>
<feature type="domain" description="HhH-GPD" evidence="11">
    <location>
        <begin position="49"/>
        <end position="199"/>
    </location>
</feature>
<keyword evidence="7" id="KW-0408">Iron</keyword>
<evidence type="ECO:0000256" key="6">
    <source>
        <dbReference type="ARBA" id="ARBA00022801"/>
    </source>
</evidence>
<dbReference type="GO" id="GO:0035485">
    <property type="term" value="F:adenine/guanine mispair binding"/>
    <property type="evidence" value="ECO:0007669"/>
    <property type="project" value="TreeGrafter"/>
</dbReference>
<keyword evidence="4" id="KW-0479">Metal-binding</keyword>
<evidence type="ECO:0000256" key="3">
    <source>
        <dbReference type="ARBA" id="ARBA00008343"/>
    </source>
</evidence>
<reference evidence="12 13" key="1">
    <citation type="journal article" date="2020" name="Nature">
        <title>Bacterial chemolithoautotrophy via manganese oxidation.</title>
        <authorList>
            <person name="Yu H."/>
            <person name="Leadbetter J.R."/>
        </authorList>
    </citation>
    <scope>NUCLEOTIDE SEQUENCE [LARGE SCALE GENOMIC DNA]</scope>
    <source>
        <strain evidence="12 13">Mn-1</strain>
    </source>
</reference>
<sequence length="223" mass="26011">MAKINLDGGHSIDGKLFRKNLMEWGQRYFRPFQWRVTEDPYLILIAEVMLHRTRASQVEPVYKKFIEHYPEILTLARAKKDELSEILYPLGLRWRTNLLSEMTADIVARFGGKVPEEKDDLMGLPGVSDYIASAVRCFAWNYPEPLVDTNTVRIIGRVFGLEIKDSSRRNPRFRELIASNVDHYEPRKYNYALLDLADRVCFKVKEPECNYCPIQESCLYGVQ</sequence>
<dbReference type="GO" id="GO:0032357">
    <property type="term" value="F:oxidized purine DNA binding"/>
    <property type="evidence" value="ECO:0007669"/>
    <property type="project" value="TreeGrafter"/>
</dbReference>
<dbReference type="InterPro" id="IPR003265">
    <property type="entry name" value="HhH-GPD_domain"/>
</dbReference>
<dbReference type="GO" id="GO:0006298">
    <property type="term" value="P:mismatch repair"/>
    <property type="evidence" value="ECO:0007669"/>
    <property type="project" value="TreeGrafter"/>
</dbReference>
<protein>
    <submittedName>
        <fullName evidence="12">DNA-binding protein</fullName>
    </submittedName>
</protein>
<dbReference type="InterPro" id="IPR044298">
    <property type="entry name" value="MIG/MutY"/>
</dbReference>
<evidence type="ECO:0000256" key="5">
    <source>
        <dbReference type="ARBA" id="ARBA00022763"/>
    </source>
</evidence>